<keyword evidence="3" id="KW-1185">Reference proteome</keyword>
<evidence type="ECO:0000313" key="3">
    <source>
        <dbReference type="Proteomes" id="UP000243217"/>
    </source>
</evidence>
<evidence type="ECO:0008006" key="4">
    <source>
        <dbReference type="Google" id="ProtNLM"/>
    </source>
</evidence>
<feature type="compositionally biased region" description="Polar residues" evidence="1">
    <location>
        <begin position="60"/>
        <end position="75"/>
    </location>
</feature>
<dbReference type="AlphaFoldDB" id="A0A1V9ZQC7"/>
<accession>A0A1V9ZQC7</accession>
<name>A0A1V9ZQC7_9STRA</name>
<feature type="region of interest" description="Disordered" evidence="1">
    <location>
        <begin position="52"/>
        <end position="84"/>
    </location>
</feature>
<dbReference type="OrthoDB" id="75014at2759"/>
<reference evidence="2 3" key="1">
    <citation type="journal article" date="2014" name="Genome Biol. Evol.">
        <title>The secreted proteins of Achlya hypogyna and Thraustotheca clavata identify the ancestral oomycete secretome and reveal gene acquisitions by horizontal gene transfer.</title>
        <authorList>
            <person name="Misner I."/>
            <person name="Blouin N."/>
            <person name="Leonard G."/>
            <person name="Richards T.A."/>
            <person name="Lane C.E."/>
        </authorList>
    </citation>
    <scope>NUCLEOTIDE SEQUENCE [LARGE SCALE GENOMIC DNA]</scope>
    <source>
        <strain evidence="2 3">ATCC 34112</strain>
    </source>
</reference>
<evidence type="ECO:0000256" key="1">
    <source>
        <dbReference type="SAM" id="MobiDB-lite"/>
    </source>
</evidence>
<evidence type="ECO:0000313" key="2">
    <source>
        <dbReference type="EMBL" id="OQS00228.1"/>
    </source>
</evidence>
<organism evidence="2 3">
    <name type="scientific">Thraustotheca clavata</name>
    <dbReference type="NCBI Taxonomy" id="74557"/>
    <lineage>
        <taxon>Eukaryota</taxon>
        <taxon>Sar</taxon>
        <taxon>Stramenopiles</taxon>
        <taxon>Oomycota</taxon>
        <taxon>Saprolegniomycetes</taxon>
        <taxon>Saprolegniales</taxon>
        <taxon>Achlyaceae</taxon>
        <taxon>Thraustotheca</taxon>
    </lineage>
</organism>
<sequence>MAQGIDDGLTWNVLDMMLMDDIPNGADVSLNTVSEFLADLEDFGVKAVSKNEVKSKITKPKTNSNDSSPRDTASVPTKRIRTSPKEELEYLQSKHRYLISELRKLQAATAMTTNDPWQKRAKSQAQAAQRAIQENTRLKAALEDQIKVIQALEKVFQKKPRLTEAAAEKIADLVPWRRSILGLHNREGDLEALLRYQYDKLDTEFIRRKVYHMRDNMVGDELVRSEQVESSNDNIIIHLIRCKQWSINFIEFSQILWGYISLNVRMPTKIKVDSELLQSFKNDTIVYTRHLSNGMCEQLKIPPLEGRTAAMRFEERDRVVIVWKSIVDDALVPFRDDYVVKDNKMGWALITADGPNECKVAVYSTLTTPVFPNYTSGTMTEIILNLYKANSTKFDNAISAAVEERKKVIAQKVKDMNTK</sequence>
<dbReference type="EMBL" id="JNBS01001734">
    <property type="protein sequence ID" value="OQS00228.1"/>
    <property type="molecule type" value="Genomic_DNA"/>
</dbReference>
<dbReference type="Proteomes" id="UP000243217">
    <property type="component" value="Unassembled WGS sequence"/>
</dbReference>
<protein>
    <recommendedName>
        <fullName evidence="4">START domain-containing protein</fullName>
    </recommendedName>
</protein>
<comment type="caution">
    <text evidence="2">The sequence shown here is derived from an EMBL/GenBank/DDBJ whole genome shotgun (WGS) entry which is preliminary data.</text>
</comment>
<gene>
    <name evidence="2" type="ORF">THRCLA_06125</name>
</gene>
<dbReference type="STRING" id="74557.A0A1V9ZQC7"/>
<proteinExistence type="predicted"/>